<accession>A0A151IT64</accession>
<reference evidence="10 11" key="1">
    <citation type="submission" date="2015-09" db="EMBL/GenBank/DDBJ databases">
        <title>Trachymyrmex cornetzi WGS genome.</title>
        <authorList>
            <person name="Nygaard S."/>
            <person name="Hu H."/>
            <person name="Boomsma J."/>
            <person name="Zhang G."/>
        </authorList>
    </citation>
    <scope>NUCLEOTIDE SEQUENCE [LARGE SCALE GENOMIC DNA]</scope>
    <source>
        <strain evidence="10">Tcor2-1</strain>
        <tissue evidence="10">Whole body</tissue>
    </source>
</reference>
<dbReference type="InterPro" id="IPR013149">
    <property type="entry name" value="ADH-like_C"/>
</dbReference>
<protein>
    <recommendedName>
        <fullName evidence="4">15-oxoprostaglandin 13-reductase</fullName>
        <ecNumber evidence="2">1.3.1.48</ecNumber>
    </recommendedName>
    <alternativeName>
        <fullName evidence="4">15-oxoprostaglandin 13-reductase</fullName>
    </alternativeName>
</protein>
<comment type="catalytic activity">
    <reaction evidence="5">
        <text>13,14-dihydro-15-oxo-prostaglandin F1alpha + NADP(+) = 15-oxoprostaglandin F1alpha + NADPH + H(+)</text>
        <dbReference type="Rhea" id="RHEA:50592"/>
        <dbReference type="ChEBI" id="CHEBI:15378"/>
        <dbReference type="ChEBI" id="CHEBI:57783"/>
        <dbReference type="ChEBI" id="CHEBI:58349"/>
        <dbReference type="ChEBI" id="CHEBI:79072"/>
        <dbReference type="ChEBI" id="CHEBI:133411"/>
    </reaction>
    <physiologicalReaction direction="right-to-left" evidence="5">
        <dbReference type="Rhea" id="RHEA:50594"/>
    </physiologicalReaction>
</comment>
<feature type="domain" description="Alcohol dehydrogenase-like C-terminal" evidence="8">
    <location>
        <begin position="104"/>
        <end position="234"/>
    </location>
</feature>
<dbReference type="SUPFAM" id="SSF51735">
    <property type="entry name" value="NAD(P)-binding Rossmann-fold domains"/>
    <property type="match status" value="1"/>
</dbReference>
<evidence type="ECO:0000256" key="6">
    <source>
        <dbReference type="ARBA" id="ARBA00048290"/>
    </source>
</evidence>
<dbReference type="InterPro" id="IPR011032">
    <property type="entry name" value="GroES-like_sf"/>
</dbReference>
<evidence type="ECO:0000256" key="1">
    <source>
        <dbReference type="ARBA" id="ARBA00010460"/>
    </source>
</evidence>
<dbReference type="Gene3D" id="3.90.180.10">
    <property type="entry name" value="Medium-chain alcohol dehydrogenases, catalytic domain"/>
    <property type="match status" value="1"/>
</dbReference>
<name>A0A151IT64_9HYME</name>
<dbReference type="EC" id="1.3.1.48" evidence="2"/>
<comment type="catalytic activity">
    <reaction evidence="6">
        <text>13,14-dihydro-15-oxo-PGF2alpha + NADP(+) = 15-oxoprostaglandin F2alpha + NADPH + H(+)</text>
        <dbReference type="Rhea" id="RHEA:50588"/>
        <dbReference type="ChEBI" id="CHEBI:15378"/>
        <dbReference type="ChEBI" id="CHEBI:57783"/>
        <dbReference type="ChEBI" id="CHEBI:58349"/>
        <dbReference type="ChEBI" id="CHEBI:133374"/>
        <dbReference type="ChEBI" id="CHEBI:133409"/>
    </reaction>
    <physiologicalReaction direction="right-to-left" evidence="6">
        <dbReference type="Rhea" id="RHEA:50590"/>
    </physiologicalReaction>
</comment>
<organism evidence="10 11">
    <name type="scientific">Trachymyrmex cornetzi</name>
    <dbReference type="NCBI Taxonomy" id="471704"/>
    <lineage>
        <taxon>Eukaryota</taxon>
        <taxon>Metazoa</taxon>
        <taxon>Ecdysozoa</taxon>
        <taxon>Arthropoda</taxon>
        <taxon>Hexapoda</taxon>
        <taxon>Insecta</taxon>
        <taxon>Pterygota</taxon>
        <taxon>Neoptera</taxon>
        <taxon>Endopterygota</taxon>
        <taxon>Hymenoptera</taxon>
        <taxon>Apocrita</taxon>
        <taxon>Aculeata</taxon>
        <taxon>Formicoidea</taxon>
        <taxon>Formicidae</taxon>
        <taxon>Myrmicinae</taxon>
        <taxon>Trachymyrmex</taxon>
    </lineage>
</organism>
<comment type="catalytic activity">
    <reaction evidence="7">
        <text>13,14-dihydro-15-oxo-prostaglandin E1 + NADP(+) = 15-oxoprostaglandin E1 + NADPH + H(+)</text>
        <dbReference type="Rhea" id="RHEA:50584"/>
        <dbReference type="ChEBI" id="CHEBI:15378"/>
        <dbReference type="ChEBI" id="CHEBI:57401"/>
        <dbReference type="ChEBI" id="CHEBI:57783"/>
        <dbReference type="ChEBI" id="CHEBI:58349"/>
        <dbReference type="ChEBI" id="CHEBI:133408"/>
    </reaction>
    <physiologicalReaction direction="right-to-left" evidence="7">
        <dbReference type="Rhea" id="RHEA:50586"/>
    </physiologicalReaction>
</comment>
<evidence type="ECO:0000259" key="8">
    <source>
        <dbReference type="Pfam" id="PF00107"/>
    </source>
</evidence>
<gene>
    <name evidence="10" type="ORF">ALC57_17703</name>
</gene>
<dbReference type="GO" id="GO:0006693">
    <property type="term" value="P:prostaglandin metabolic process"/>
    <property type="evidence" value="ECO:0007669"/>
    <property type="project" value="TreeGrafter"/>
</dbReference>
<proteinExistence type="inferred from homology"/>
<dbReference type="PANTHER" id="PTHR43205">
    <property type="entry name" value="PROSTAGLANDIN REDUCTASE"/>
    <property type="match status" value="1"/>
</dbReference>
<sequence length="281" mass="30876">MTFSVQNFPRGTTMLGYQVAKIIESKNPDFPVGKKIIGSLGWRTHTIIDSKTKQSYLLPNIGDLPSSLGLGVLGIPGNTAYFGLLEICKPKSGETIVISGAASPVGTHVGQIAKILGLNVIGICSSDEKCKFLTEEMGFDFAINYMTTPIDIKLRKVAPQGVDCYFDITGGIISSMVMYEMNTFGRVAVCGSTSTCAMDSLSYLKGRILQPTIFSNQLKVEGFSVKRWLDRWNEGIMQNLQWIREGKLRYRETVTKGFENMFDVFIRGVRGGIIGTAIVQV</sequence>
<dbReference type="EMBL" id="KQ981037">
    <property type="protein sequence ID" value="KYN10150.1"/>
    <property type="molecule type" value="Genomic_DNA"/>
</dbReference>
<evidence type="ECO:0000256" key="2">
    <source>
        <dbReference type="ARBA" id="ARBA00011981"/>
    </source>
</evidence>
<dbReference type="FunFam" id="3.40.50.720:FF:000121">
    <property type="entry name" value="Prostaglandin reductase 2"/>
    <property type="match status" value="1"/>
</dbReference>
<dbReference type="GO" id="GO:0047522">
    <property type="term" value="F:15-oxoprostaglandin 13-reductase [NAD(P)+] activity"/>
    <property type="evidence" value="ECO:0007669"/>
    <property type="project" value="UniProtKB-EC"/>
</dbReference>
<evidence type="ECO:0000256" key="5">
    <source>
        <dbReference type="ARBA" id="ARBA00047878"/>
    </source>
</evidence>
<evidence type="ECO:0000259" key="9">
    <source>
        <dbReference type="Pfam" id="PF16884"/>
    </source>
</evidence>
<dbReference type="Proteomes" id="UP000078492">
    <property type="component" value="Unassembled WGS sequence"/>
</dbReference>
<dbReference type="AlphaFoldDB" id="A0A151IT64"/>
<dbReference type="InterPro" id="IPR045010">
    <property type="entry name" value="MDR_fam"/>
</dbReference>
<keyword evidence="11" id="KW-1185">Reference proteome</keyword>
<feature type="domain" description="Oxidoreductase N-terminal" evidence="9">
    <location>
        <begin position="5"/>
        <end position="52"/>
    </location>
</feature>
<dbReference type="STRING" id="471704.A0A151IT64"/>
<dbReference type="Gene3D" id="3.40.50.720">
    <property type="entry name" value="NAD(P)-binding Rossmann-like Domain"/>
    <property type="match status" value="1"/>
</dbReference>
<comment type="similarity">
    <text evidence="1">Belongs to the NADP-dependent oxidoreductase L4BD family.</text>
</comment>
<evidence type="ECO:0000256" key="4">
    <source>
        <dbReference type="ARBA" id="ARBA00033119"/>
    </source>
</evidence>
<dbReference type="SUPFAM" id="SSF50129">
    <property type="entry name" value="GroES-like"/>
    <property type="match status" value="1"/>
</dbReference>
<dbReference type="PANTHER" id="PTHR43205:SF7">
    <property type="entry name" value="PROSTAGLANDIN REDUCTASE 1"/>
    <property type="match status" value="1"/>
</dbReference>
<keyword evidence="3" id="KW-0560">Oxidoreductase</keyword>
<dbReference type="Pfam" id="PF16884">
    <property type="entry name" value="ADH_N_2"/>
    <property type="match status" value="1"/>
</dbReference>
<dbReference type="InterPro" id="IPR036291">
    <property type="entry name" value="NAD(P)-bd_dom_sf"/>
</dbReference>
<evidence type="ECO:0000313" key="11">
    <source>
        <dbReference type="Proteomes" id="UP000078492"/>
    </source>
</evidence>
<evidence type="ECO:0000256" key="7">
    <source>
        <dbReference type="ARBA" id="ARBA00049070"/>
    </source>
</evidence>
<dbReference type="InterPro" id="IPR041694">
    <property type="entry name" value="ADH_N_2"/>
</dbReference>
<evidence type="ECO:0000313" key="10">
    <source>
        <dbReference type="EMBL" id="KYN10150.1"/>
    </source>
</evidence>
<dbReference type="Pfam" id="PF00107">
    <property type="entry name" value="ADH_zinc_N"/>
    <property type="match status" value="1"/>
</dbReference>
<evidence type="ECO:0000256" key="3">
    <source>
        <dbReference type="ARBA" id="ARBA00023002"/>
    </source>
</evidence>